<dbReference type="InterPro" id="IPR025667">
    <property type="entry name" value="SprB_repeat"/>
</dbReference>
<dbReference type="EMBL" id="SKFH01000005">
    <property type="protein sequence ID" value="TCZ73650.1"/>
    <property type="molecule type" value="Genomic_DNA"/>
</dbReference>
<comment type="caution">
    <text evidence="2">The sequence shown here is derived from an EMBL/GenBank/DDBJ whole genome shotgun (WGS) entry which is preliminary data.</text>
</comment>
<protein>
    <recommendedName>
        <fullName evidence="4">T9SS type B sorting domain-containing protein</fullName>
    </recommendedName>
</protein>
<keyword evidence="1" id="KW-0732">Signal</keyword>
<dbReference type="Proteomes" id="UP000295164">
    <property type="component" value="Unassembled WGS sequence"/>
</dbReference>
<proteinExistence type="predicted"/>
<keyword evidence="3" id="KW-1185">Reference proteome</keyword>
<dbReference type="OrthoDB" id="7794186at2"/>
<accession>A0A4R4E4K8</accession>
<evidence type="ECO:0000256" key="1">
    <source>
        <dbReference type="SAM" id="SignalP"/>
    </source>
</evidence>
<reference evidence="2 3" key="1">
    <citation type="submission" date="2019-03" db="EMBL/GenBank/DDBJ databases">
        <authorList>
            <person name="Kim M.K.M."/>
        </authorList>
    </citation>
    <scope>NUCLEOTIDE SEQUENCE [LARGE SCALE GENOMIC DNA]</scope>
    <source>
        <strain evidence="2 3">17J68-15</strain>
    </source>
</reference>
<feature type="chain" id="PRO_5020754457" description="T9SS type B sorting domain-containing protein" evidence="1">
    <location>
        <begin position="22"/>
        <end position="2019"/>
    </location>
</feature>
<evidence type="ECO:0000313" key="3">
    <source>
        <dbReference type="Proteomes" id="UP000295164"/>
    </source>
</evidence>
<gene>
    <name evidence="2" type="ORF">E0486_05040</name>
</gene>
<feature type="signal peptide" evidence="1">
    <location>
        <begin position="1"/>
        <end position="21"/>
    </location>
</feature>
<name>A0A4R4E4K8_9BACT</name>
<dbReference type="Pfam" id="PF13585">
    <property type="entry name" value="CHU_C"/>
    <property type="match status" value="1"/>
</dbReference>
<dbReference type="Gene3D" id="2.60.40.740">
    <property type="match status" value="1"/>
</dbReference>
<evidence type="ECO:0000313" key="2">
    <source>
        <dbReference type="EMBL" id="TCZ73650.1"/>
    </source>
</evidence>
<organism evidence="2 3">
    <name type="scientific">Flaviaesturariibacter aridisoli</name>
    <dbReference type="NCBI Taxonomy" id="2545761"/>
    <lineage>
        <taxon>Bacteria</taxon>
        <taxon>Pseudomonadati</taxon>
        <taxon>Bacteroidota</taxon>
        <taxon>Chitinophagia</taxon>
        <taxon>Chitinophagales</taxon>
        <taxon>Chitinophagaceae</taxon>
        <taxon>Flaviaestuariibacter</taxon>
    </lineage>
</organism>
<evidence type="ECO:0008006" key="4">
    <source>
        <dbReference type="Google" id="ProtNLM"/>
    </source>
</evidence>
<sequence length="2019" mass="204037">MRLRLALLVVLTSLFHTLTQAQGYSFNCTRDTTVQSCVVPVCFPIATKVPDIHGQTDDYEVVQIAGAGAPAGSCFAPYTSPNDPAGTSTSITTDDVYSSVINLGFNFKFWGTSYNSVVVSTNGVISFNTALAGARAHWQINVSGGTLSGTGTPLDLPSTLYDASLIMGPYHDILPGVSPSTSFTNSPTQKIQYQVIGTAPYRRFVFSFYKVPSFDCTSQIENTHQIVLYETTNIVEVFVYSREICSGWNGGRAMIGLQNQNKTRGVMAPGRKASSPLWGGTLNEAWRFIPKNGSSLLNRVELVNSLGTVVANGVPGAATGGYIPVSFPNFCVPVSNTSNYVVRAVYNDPDNPGGFLYGTDTFRVSVVSGIAANATVVPAGCTPNGSITVNVTSGTGTPPYTYQLNNGTPQSSNVFNNLPAGNYTVTIKDVTGCTNVLSVTVAQINPLAGTATTTPAACSPTGSITINVTPGSGTGPYTYALDGGTPQNSNIFTGVAGGAHNVLITDLTTTCTRSVPATVSNINNLSGTATTTPSGCSPATGTVTITPSLGTPPYSFSIDGGPSQTSNVFTSIGVGLHTIVITDAATCTKTVNAIVAGLPIPKPNIASTPTTGSGCTPSGSITVNLTAGSGVAPFTYVLNPGATSQTTNVFTGLAAGTYSVTVTDAVGCVVTKNNIVVAASPALTATATGTPSGCTPSGTVTVTGIGGTPPLRYAINGGTSQTSNVFNALTPGVYNVTVSDASGCTATATATVAATGTLTASGTSTPSGCAPASGTIDITVPAGSGVAPYTYALDGAAAQPGNTFSGVASGAHSVVVKDNAGCTYTVSVTVGSTPSPTLTVTGTPAGCSPIGTITATAASGTAPFTYTLDAGTAQASGQFNNVAAGPHTVVVTDSKGCTATQTYTTTTYPALVASIASTGSGCTPPSGTITATVNAGAGLAPFTFSLDGAAAQATGSFTGIAAGSHSVVVSDAAGCTVTLNTTVSAPAALAGTATTTPSGCVPSGTLTVTMSNGVAPFIYVLDGGAPQPANTFTNLPAGPHTVAVTDAQGCTVTLSATVDAPPTLAGSAATTASGCTPSGTITITMANGVAPYTYTLDAGAPQGTNSFSNVASGNHSVVVVDAQGCTTTIPANVAAPSPLTGTPATTASGCIPSGSITITMTNGIAPYTYVLDGGAVQGSNTFNAVAVGTHSVLVTDASGCTVTIPVTVDATAPITGSATTTASGCNPTGSISITMNNGVAPFQYALDGGAQQAGNTFNLVGAGPHSVVVTDAQGCSTTITSTVGNLPALTATATTTPTGCSPSGTITVTVPSTVGVAPFTYSVDGGASQASNVLGSLDAGDHTVLVGDATGCTYSFAANVGAPTPLAATVTSHTTSCNGSANGSAVLHPGNGIAPFQFQIGTSGWQASDSFPNLAVGTYDLYFKDASGCLSGAFQAVITAGPAITATEAHTNVSCFGGSNGTATLTLSANATAPFQFSSDNWASTQSANLLTGLPAGTHTLWFRDAVGCSNSIGVTITEPTQLVAGAPTVVSPLCNGAANGSVTLSATGGTAPYTYSFNNSPFVSTATFPASAGTFNFQVRDANNCATSTRTVTVTDPALLKFDAITIGDATCDTMGRVWAYASGGTAPYRFQLDNGGLQRDSSFKVPANTYQLTVRDTNNCQAQQYITINQVNNLTYTRPTVATICEGSSATLTPVTNATQFNWNGPRLTPNNAAQSSVTVRPTSDTVYHLVYTLGSCSANDDIPVSVYAAPTPDAGTVAGICSGSTAQLNAAPGFVEYQWSPVNYLSNPAVPNPTVTGAPAPGVNFFLMVKDGNGCWSLIPDTVRLSVTAPIAVRINPVDTVMYIGDTLHLNTLAAATQFVWTNSLGQTPANLTNPNIADPVLLVDKNEILKVHVTDANGCTGDGFFYLRAYQGPEIYVPSAFTPNRDGKNDLLRPVCVGVNTLTYFRVFDRWGQLMYEYKGEKRGPEVYNLLSSNIGWDGRHKGSDLGTGSFVWVAEGITKEGKVITRKGIVTIIR</sequence>
<dbReference type="Pfam" id="PF13573">
    <property type="entry name" value="SprB"/>
    <property type="match status" value="6"/>
</dbReference>